<dbReference type="AlphaFoldDB" id="A0A6H9YTH2"/>
<dbReference type="OrthoDB" id="5509004at2"/>
<proteinExistence type="predicted"/>
<protein>
    <recommendedName>
        <fullName evidence="1">Bacterial transcriptional activator domain-containing protein</fullName>
    </recommendedName>
</protein>
<dbReference type="SUPFAM" id="SSF48452">
    <property type="entry name" value="TPR-like"/>
    <property type="match status" value="1"/>
</dbReference>
<dbReference type="InterPro" id="IPR011990">
    <property type="entry name" value="TPR-like_helical_dom_sf"/>
</dbReference>
<dbReference type="Gene3D" id="1.25.40.10">
    <property type="entry name" value="Tetratricopeptide repeat domain"/>
    <property type="match status" value="1"/>
</dbReference>
<dbReference type="SMART" id="SM01043">
    <property type="entry name" value="BTAD"/>
    <property type="match status" value="1"/>
</dbReference>
<evidence type="ECO:0000313" key="2">
    <source>
        <dbReference type="EMBL" id="KAB2342998.1"/>
    </source>
</evidence>
<dbReference type="InterPro" id="IPR051677">
    <property type="entry name" value="AfsR-DnrI-RedD_regulator"/>
</dbReference>
<evidence type="ECO:0000259" key="1">
    <source>
        <dbReference type="SMART" id="SM01043"/>
    </source>
</evidence>
<dbReference type="Proteomes" id="UP000468735">
    <property type="component" value="Unassembled WGS sequence"/>
</dbReference>
<reference evidence="2 3" key="1">
    <citation type="submission" date="2019-09" db="EMBL/GenBank/DDBJ databases">
        <title>Actinomadura physcomitrii sp. nov., a novel actinomycete isolated from moss [Physcomitrium sphaericum (Ludw) Fuernr].</title>
        <authorList>
            <person name="Zhuang X."/>
            <person name="Liu C."/>
        </authorList>
    </citation>
    <scope>NUCLEOTIDE SEQUENCE [LARGE SCALE GENOMIC DNA]</scope>
    <source>
        <strain evidence="2 3">HMC1</strain>
    </source>
</reference>
<feature type="domain" description="Bacterial transcriptional activator" evidence="1">
    <location>
        <begin position="98"/>
        <end position="227"/>
    </location>
</feature>
<name>A0A6H9YTH2_9ACTN</name>
<comment type="caution">
    <text evidence="2">The sequence shown here is derived from an EMBL/GenBank/DDBJ whole genome shotgun (WGS) entry which is preliminary data.</text>
</comment>
<dbReference type="EMBL" id="WBMT01000020">
    <property type="protein sequence ID" value="KAB2342998.1"/>
    <property type="molecule type" value="Genomic_DNA"/>
</dbReference>
<evidence type="ECO:0000313" key="3">
    <source>
        <dbReference type="Proteomes" id="UP000468735"/>
    </source>
</evidence>
<dbReference type="Pfam" id="PF03704">
    <property type="entry name" value="BTAD"/>
    <property type="match status" value="1"/>
</dbReference>
<sequence length="229" mass="26051">MSRCAAGGCLHLLSSFVCHVDGCEVRLPTYPRRLVIRLALGERRRDRQRAAEELWPNVEVCTATRRFRYALWQIRRLTGEAIVRAGRDAVMIADGVHIDVTAARGLAQHVLAGCHIDDWEPLRLPLLPESDDDDVHAERQRWDRLRLLALERLAVTLLARGDVPGAIDVADCAVRIDPLNEGPHRILAEANLARHDMATARRVYDDYRADLRHQLGVEPSLEFRRLLKR</sequence>
<keyword evidence="3" id="KW-1185">Reference proteome</keyword>
<dbReference type="InterPro" id="IPR005158">
    <property type="entry name" value="BTAD"/>
</dbReference>
<organism evidence="2 3">
    <name type="scientific">Actinomadura rudentiformis</name>
    <dbReference type="NCBI Taxonomy" id="359158"/>
    <lineage>
        <taxon>Bacteria</taxon>
        <taxon>Bacillati</taxon>
        <taxon>Actinomycetota</taxon>
        <taxon>Actinomycetes</taxon>
        <taxon>Streptosporangiales</taxon>
        <taxon>Thermomonosporaceae</taxon>
        <taxon>Actinomadura</taxon>
    </lineage>
</organism>
<dbReference type="PANTHER" id="PTHR35807">
    <property type="entry name" value="TRANSCRIPTIONAL REGULATOR REDD-RELATED"/>
    <property type="match status" value="1"/>
</dbReference>
<gene>
    <name evidence="2" type="ORF">F8566_36190</name>
</gene>
<accession>A0A6H9YTH2</accession>
<dbReference type="RefSeq" id="WP_151566380.1">
    <property type="nucleotide sequence ID" value="NZ_WBMT01000020.1"/>
</dbReference>